<reference evidence="1 5" key="1">
    <citation type="submission" date="2019-02" db="EMBL/GenBank/DDBJ databases">
        <title>Genome sequencing of Clostridium botulinum clinical isolates.</title>
        <authorList>
            <person name="Brunt J."/>
            <person name="Van Vliet A.H.M."/>
            <person name="Stringer S.C."/>
            <person name="Grant K.A."/>
            <person name="Carter A.C."/>
            <person name="Peck M.W."/>
        </authorList>
    </citation>
    <scope>NUCLEOTIDE SEQUENCE [LARGE SCALE GENOMIC DNA]</scope>
    <source>
        <strain evidence="1 5">H113700579</strain>
    </source>
</reference>
<proteinExistence type="predicted"/>
<dbReference type="AlphaFoldDB" id="A0A0C2SKT5"/>
<evidence type="ECO:0000313" key="4">
    <source>
        <dbReference type="EMBL" id="NFV27067.1"/>
    </source>
</evidence>
<organism evidence="1 5">
    <name type="scientific">Clostridium botulinum</name>
    <dbReference type="NCBI Taxonomy" id="1491"/>
    <lineage>
        <taxon>Bacteria</taxon>
        <taxon>Bacillati</taxon>
        <taxon>Bacillota</taxon>
        <taxon>Clostridia</taxon>
        <taxon>Eubacteriales</taxon>
        <taxon>Clostridiaceae</taxon>
        <taxon>Clostridium</taxon>
    </lineage>
</organism>
<protein>
    <submittedName>
        <fullName evidence="1">Uncharacterized protein</fullName>
    </submittedName>
</protein>
<name>A0A0C2SKT5_CLOBO</name>
<sequence>MNIVPYNEYLLVMPNGDTKGFDDLELAKAYINIYYERVIDHKIDKDDYNDATEIGAEEPRRNICTQLGVDEGRCEVYSIDNFIEVIRNNLVFDDEREEIISKLLAKEISFNVYDYNLDTILVDIESIDMMEPYGDAD</sequence>
<dbReference type="EMBL" id="SXFB01000010">
    <property type="protein sequence ID" value="NFV27067.1"/>
    <property type="molecule type" value="Genomic_DNA"/>
</dbReference>
<evidence type="ECO:0000313" key="1">
    <source>
        <dbReference type="EMBL" id="NFA41558.1"/>
    </source>
</evidence>
<reference evidence="6 7" key="2">
    <citation type="submission" date="2019-04" db="EMBL/GenBank/DDBJ databases">
        <title>Genome sequencing of Clostridium botulinum Groups I-IV and Clostridium butyricum.</title>
        <authorList>
            <person name="Brunt J."/>
            <person name="Van Vliet A.H.M."/>
            <person name="Stringer S.C."/>
            <person name="Carter A.T."/>
            <person name="Peck M.W."/>
        </authorList>
    </citation>
    <scope>NUCLEOTIDE SEQUENCE [LARGE SCALE GENOMIC DNA]</scope>
    <source>
        <strain evidence="2 7">1605</strain>
        <strain evidence="4 8">BL81</strain>
        <strain evidence="3 6">CB-K-33E</strain>
    </source>
</reference>
<dbReference type="EMBL" id="SWOV01000005">
    <property type="protein sequence ID" value="NFF86961.1"/>
    <property type="molecule type" value="Genomic_DNA"/>
</dbReference>
<dbReference type="EMBL" id="SWVK01000013">
    <property type="protein sequence ID" value="NFN35581.1"/>
    <property type="molecule type" value="Genomic_DNA"/>
</dbReference>
<dbReference type="Proteomes" id="UP000486903">
    <property type="component" value="Unassembled WGS sequence"/>
</dbReference>
<dbReference type="Proteomes" id="UP000476820">
    <property type="component" value="Unassembled WGS sequence"/>
</dbReference>
<dbReference type="RefSeq" id="WP_003370136.1">
    <property type="nucleotide sequence ID" value="NZ_CP010520.1"/>
</dbReference>
<accession>A0A0C2SKT5</accession>
<evidence type="ECO:0000313" key="6">
    <source>
        <dbReference type="Proteomes" id="UP000473681"/>
    </source>
</evidence>
<evidence type="ECO:0000313" key="2">
    <source>
        <dbReference type="EMBL" id="NFF86961.1"/>
    </source>
</evidence>
<evidence type="ECO:0000313" key="3">
    <source>
        <dbReference type="EMBL" id="NFN35581.1"/>
    </source>
</evidence>
<dbReference type="Proteomes" id="UP000472355">
    <property type="component" value="Unassembled WGS sequence"/>
</dbReference>
<dbReference type="EMBL" id="SGKU01000005">
    <property type="protein sequence ID" value="NFA41558.1"/>
    <property type="molecule type" value="Genomic_DNA"/>
</dbReference>
<comment type="caution">
    <text evidence="1">The sequence shown here is derived from an EMBL/GenBank/DDBJ whole genome shotgun (WGS) entry which is preliminary data.</text>
</comment>
<dbReference type="OrthoDB" id="1920995at2"/>
<evidence type="ECO:0000313" key="8">
    <source>
        <dbReference type="Proteomes" id="UP000486903"/>
    </source>
</evidence>
<evidence type="ECO:0000313" key="5">
    <source>
        <dbReference type="Proteomes" id="UP000472355"/>
    </source>
</evidence>
<evidence type="ECO:0000313" key="7">
    <source>
        <dbReference type="Proteomes" id="UP000476820"/>
    </source>
</evidence>
<gene>
    <name evidence="1" type="ORF">EXM65_02920</name>
    <name evidence="2" type="ORF">FC774_03450</name>
    <name evidence="3" type="ORF">FDB51_10690</name>
    <name evidence="4" type="ORF">FDG31_12985</name>
</gene>
<dbReference type="Proteomes" id="UP000473681">
    <property type="component" value="Unassembled WGS sequence"/>
</dbReference>